<proteinExistence type="predicted"/>
<evidence type="ECO:0000313" key="2">
    <source>
        <dbReference type="EMBL" id="MEI5907399.1"/>
    </source>
</evidence>
<evidence type="ECO:0000313" key="3">
    <source>
        <dbReference type="Proteomes" id="UP001312865"/>
    </source>
</evidence>
<evidence type="ECO:0000259" key="1">
    <source>
        <dbReference type="Pfam" id="PF01636"/>
    </source>
</evidence>
<dbReference type="InterPro" id="IPR051678">
    <property type="entry name" value="AGP_Transferase"/>
</dbReference>
<feature type="domain" description="Aminoglycoside phosphotransferase" evidence="1">
    <location>
        <begin position="23"/>
        <end position="238"/>
    </location>
</feature>
<gene>
    <name evidence="2" type="ORF">WAK64_10055</name>
</gene>
<accession>A0ABU8HE28</accession>
<dbReference type="EC" id="2.7.1.-" evidence="2"/>
<keyword evidence="3" id="KW-1185">Reference proteome</keyword>
<reference evidence="2 3" key="1">
    <citation type="journal article" date="2018" name="J. Microbiol.">
        <title>Bacillus spongiae sp. nov., isolated from sponge of Jeju Island.</title>
        <authorList>
            <person name="Lee G.E."/>
            <person name="Im W.T."/>
            <person name="Park J.S."/>
        </authorList>
    </citation>
    <scope>NUCLEOTIDE SEQUENCE [LARGE SCALE GENOMIC DNA]</scope>
    <source>
        <strain evidence="2 3">135PIL107-10</strain>
    </source>
</reference>
<keyword evidence="2" id="KW-0808">Transferase</keyword>
<dbReference type="EMBL" id="JBBAXC010000007">
    <property type="protein sequence ID" value="MEI5907399.1"/>
    <property type="molecule type" value="Genomic_DNA"/>
</dbReference>
<dbReference type="InterPro" id="IPR002575">
    <property type="entry name" value="Aminoglycoside_PTrfase"/>
</dbReference>
<dbReference type="Proteomes" id="UP001312865">
    <property type="component" value="Unassembled WGS sequence"/>
</dbReference>
<comment type="caution">
    <text evidence="2">The sequence shown here is derived from an EMBL/GenBank/DDBJ whole genome shotgun (WGS) entry which is preliminary data.</text>
</comment>
<dbReference type="Gene3D" id="3.30.200.20">
    <property type="entry name" value="Phosphorylase Kinase, domain 1"/>
    <property type="match status" value="1"/>
</dbReference>
<dbReference type="Pfam" id="PF01636">
    <property type="entry name" value="APH"/>
    <property type="match status" value="1"/>
</dbReference>
<organism evidence="2 3">
    <name type="scientific">Bacillus spongiae</name>
    <dbReference type="NCBI Taxonomy" id="2683610"/>
    <lineage>
        <taxon>Bacteria</taxon>
        <taxon>Bacillati</taxon>
        <taxon>Bacillota</taxon>
        <taxon>Bacilli</taxon>
        <taxon>Bacillales</taxon>
        <taxon>Bacillaceae</taxon>
        <taxon>Bacillus</taxon>
    </lineage>
</organism>
<dbReference type="InterPro" id="IPR011009">
    <property type="entry name" value="Kinase-like_dom_sf"/>
</dbReference>
<protein>
    <submittedName>
        <fullName evidence="2">Aminoglycoside phosphotransferase family protein</fullName>
        <ecNumber evidence="2">2.7.1.-</ecNumber>
    </submittedName>
</protein>
<dbReference type="GO" id="GO:0016740">
    <property type="term" value="F:transferase activity"/>
    <property type="evidence" value="ECO:0007669"/>
    <property type="project" value="UniProtKB-KW"/>
</dbReference>
<dbReference type="PANTHER" id="PTHR21310">
    <property type="entry name" value="AMINOGLYCOSIDE PHOSPHOTRANSFERASE-RELATED-RELATED"/>
    <property type="match status" value="1"/>
</dbReference>
<dbReference type="RefSeq" id="WP_336586838.1">
    <property type="nucleotide sequence ID" value="NZ_JBBAXC010000007.1"/>
</dbReference>
<sequence>MKKLQQVLNQFKLNVLSVDDVPQSFSSTVYKLTLLDGRTVYLKIPYSREKLQREYAALTRLYHEFPVPQVLDYWEGNDDFTGALLLSTIQGVPLTGKVDTKLAYDIGVYHARLHEVVPNELDATSPVENVYDDWSSFVESKFYFFANEVKEMIHPRLYEQSLHYFNHHMKSLSSPDGPCFIHLDFRPGNIIVHENQVAGIIDFESVRIGATEMDFTKLNRDIFMKYPGTIEAYQQGYQSIRPLLDLQTILPFYRFYDAFNSIGWGKKRSFEKHRAFVEENMSILKTILVGFR</sequence>
<name>A0ABU8HE28_9BACI</name>
<dbReference type="Gene3D" id="3.90.1200.10">
    <property type="match status" value="1"/>
</dbReference>
<dbReference type="SUPFAM" id="SSF56112">
    <property type="entry name" value="Protein kinase-like (PK-like)"/>
    <property type="match status" value="1"/>
</dbReference>